<dbReference type="InterPro" id="IPR036390">
    <property type="entry name" value="WH_DNA-bd_sf"/>
</dbReference>
<dbReference type="EMBL" id="MAXD01000009">
    <property type="protein sequence ID" value="OFA33899.1"/>
    <property type="molecule type" value="Genomic_DNA"/>
</dbReference>
<proteinExistence type="inferred from homology"/>
<dbReference type="InterPro" id="IPR000600">
    <property type="entry name" value="ROK"/>
</dbReference>
<dbReference type="SUPFAM" id="SSF53067">
    <property type="entry name" value="Actin-like ATPase domain"/>
    <property type="match status" value="1"/>
</dbReference>
<dbReference type="Proteomes" id="UP000285462">
    <property type="component" value="Unassembled WGS sequence"/>
</dbReference>
<dbReference type="InterPro" id="IPR043129">
    <property type="entry name" value="ATPase_NBD"/>
</dbReference>
<dbReference type="Gene3D" id="1.10.10.10">
    <property type="entry name" value="Winged helix-like DNA-binding domain superfamily/Winged helix DNA-binding domain"/>
    <property type="match status" value="1"/>
</dbReference>
<dbReference type="EMBL" id="QRVT01000007">
    <property type="protein sequence ID" value="RGS64088.1"/>
    <property type="molecule type" value="Genomic_DNA"/>
</dbReference>
<evidence type="ECO:0000313" key="4">
    <source>
        <dbReference type="EMBL" id="RGS64088.1"/>
    </source>
</evidence>
<feature type="region of interest" description="Disordered" evidence="2">
    <location>
        <begin position="65"/>
        <end position="101"/>
    </location>
</feature>
<protein>
    <submittedName>
        <fullName evidence="3">NagC family transcriptional regulator</fullName>
    </submittedName>
    <submittedName>
        <fullName evidence="4">ROK family protein</fullName>
    </submittedName>
</protein>
<dbReference type="Pfam" id="PF00480">
    <property type="entry name" value="ROK"/>
    <property type="match status" value="1"/>
</dbReference>
<dbReference type="AlphaFoldDB" id="A0A1E7XYL8"/>
<dbReference type="PANTHER" id="PTHR18964">
    <property type="entry name" value="ROK (REPRESSOR, ORF, KINASE) FAMILY"/>
    <property type="match status" value="1"/>
</dbReference>
<evidence type="ECO:0000313" key="6">
    <source>
        <dbReference type="Proteomes" id="UP000285462"/>
    </source>
</evidence>
<dbReference type="OrthoDB" id="3464494at2"/>
<reference evidence="3 5" key="1">
    <citation type="submission" date="2016-07" db="EMBL/GenBank/DDBJ databases">
        <title>Draft Genome Sequence of Bifidobacterium adolescentis strain Km 4.</title>
        <authorList>
            <person name="Danilenko V.N."/>
        </authorList>
    </citation>
    <scope>NUCLEOTIDE SEQUENCE [LARGE SCALE GENOMIC DNA]</scope>
    <source>
        <strain evidence="3 5">Km 4</strain>
    </source>
</reference>
<dbReference type="SUPFAM" id="SSF46785">
    <property type="entry name" value="Winged helix' DNA-binding domain"/>
    <property type="match status" value="1"/>
</dbReference>
<dbReference type="InterPro" id="IPR036388">
    <property type="entry name" value="WH-like_DNA-bd_sf"/>
</dbReference>
<dbReference type="Proteomes" id="UP000175684">
    <property type="component" value="Unassembled WGS sequence"/>
</dbReference>
<comment type="caution">
    <text evidence="3">The sequence shown here is derived from an EMBL/GenBank/DDBJ whole genome shotgun (WGS) entry which is preliminary data.</text>
</comment>
<evidence type="ECO:0000256" key="2">
    <source>
        <dbReference type="SAM" id="MobiDB-lite"/>
    </source>
</evidence>
<evidence type="ECO:0000313" key="5">
    <source>
        <dbReference type="Proteomes" id="UP000175684"/>
    </source>
</evidence>
<accession>A0A1E7XYL8</accession>
<sequence length="412" mass="43675">MAISPIPHWFEGSEYTHKVAACIMKYGPISRITLAQILGLSQGAVSRITSDLIYAGVIEETPMAPGQGGRLPKDFVRKNSQKAAQKSGQKENTERRGRPQTGLRIVANARTFVGMKINTTHITAVAVNAIGQIVTGCHDLPLDDDSPESVVDVIKQLTMDCADEAVMSGLPAPCAVGVSLGGHITDDSVTTFAPFLHWSKPVEFSAMIRKATGLPTGIYNDIDSLAVDACLFGSGVGLNSFAVVTIGIGVGYSLTVNGEPVNNPDKSYGLVGHILVDPDGPRCISGHKGCATCLTDNSIATEYSKIIGRPATFDEFAAAARASKTQATNLVNRTCFRLGTLIATIANLAMPDKIMIAGESSFIAKLGVGDLRNGINMYRHSQAAPVDFEIADHDWAMWGKAAAAQAIRQYVG</sequence>
<evidence type="ECO:0000313" key="3">
    <source>
        <dbReference type="EMBL" id="OFA33899.1"/>
    </source>
</evidence>
<evidence type="ECO:0000256" key="1">
    <source>
        <dbReference type="ARBA" id="ARBA00006479"/>
    </source>
</evidence>
<dbReference type="PANTHER" id="PTHR18964:SF149">
    <property type="entry name" value="BIFUNCTIONAL UDP-N-ACETYLGLUCOSAMINE 2-EPIMERASE_N-ACETYLMANNOSAMINE KINASE"/>
    <property type="match status" value="1"/>
</dbReference>
<gene>
    <name evidence="3" type="ORF">BBK15_08670</name>
    <name evidence="4" type="ORF">DWX79_08695</name>
</gene>
<comment type="similarity">
    <text evidence="1">Belongs to the ROK (NagC/XylR) family.</text>
</comment>
<name>A0A1E7XYL8_BIFAD</name>
<feature type="compositionally biased region" description="Basic and acidic residues" evidence="2">
    <location>
        <begin position="88"/>
        <end position="97"/>
    </location>
</feature>
<dbReference type="Gene3D" id="3.30.420.40">
    <property type="match status" value="2"/>
</dbReference>
<reference evidence="4 6" key="2">
    <citation type="submission" date="2018-08" db="EMBL/GenBank/DDBJ databases">
        <title>A genome reference for cultivated species of the human gut microbiota.</title>
        <authorList>
            <person name="Zou Y."/>
            <person name="Xue W."/>
            <person name="Luo G."/>
        </authorList>
    </citation>
    <scope>NUCLEOTIDE SEQUENCE [LARGE SCALE GENOMIC DNA]</scope>
    <source>
        <strain evidence="4 6">AF21-27</strain>
    </source>
</reference>
<dbReference type="RefSeq" id="WP_070122887.1">
    <property type="nucleotide sequence ID" value="NZ_CP024959.1"/>
</dbReference>
<organism evidence="3 5">
    <name type="scientific">Bifidobacterium adolescentis</name>
    <dbReference type="NCBI Taxonomy" id="1680"/>
    <lineage>
        <taxon>Bacteria</taxon>
        <taxon>Bacillati</taxon>
        <taxon>Actinomycetota</taxon>
        <taxon>Actinomycetes</taxon>
        <taxon>Bifidobacteriales</taxon>
        <taxon>Bifidobacteriaceae</taxon>
        <taxon>Bifidobacterium</taxon>
    </lineage>
</organism>